<dbReference type="AlphaFoldDB" id="A0A8S3J843"/>
<comment type="caution">
    <text evidence="1">The sequence shown here is derived from an EMBL/GenBank/DDBJ whole genome shotgun (WGS) entry which is preliminary data.</text>
</comment>
<evidence type="ECO:0000313" key="1">
    <source>
        <dbReference type="EMBL" id="CAF5214594.1"/>
    </source>
</evidence>
<organism evidence="1 2">
    <name type="scientific">Rotaria magnacalcarata</name>
    <dbReference type="NCBI Taxonomy" id="392030"/>
    <lineage>
        <taxon>Eukaryota</taxon>
        <taxon>Metazoa</taxon>
        <taxon>Spiralia</taxon>
        <taxon>Gnathifera</taxon>
        <taxon>Rotifera</taxon>
        <taxon>Eurotatoria</taxon>
        <taxon>Bdelloidea</taxon>
        <taxon>Philodinida</taxon>
        <taxon>Philodinidae</taxon>
        <taxon>Rotaria</taxon>
    </lineage>
</organism>
<dbReference type="Proteomes" id="UP000676336">
    <property type="component" value="Unassembled WGS sequence"/>
</dbReference>
<name>A0A8S3J843_9BILA</name>
<feature type="non-terminal residue" evidence="1">
    <location>
        <position position="1"/>
    </location>
</feature>
<evidence type="ECO:0000313" key="2">
    <source>
        <dbReference type="Proteomes" id="UP000676336"/>
    </source>
</evidence>
<sequence length="207" mass="23509">LSPIRTHSERQYQTTATSPITVRQTVDRSCQYSPPLTTDQGLQCCFDAKTIFTQVSSSEIPGFLQTQDGIQTNDNLNYRTMLLQPTTLERSADSGILVDDNHRRASNLALQVDIKSSSSDSEDISEVTRRPLLRQTTLNNNHILFENKTLMNSNLKATTTEIEQEILQLRRERAHILDLLSLNWTRSNIWVELTEAKLNYIIGETGN</sequence>
<dbReference type="EMBL" id="CAJOBI010342255">
    <property type="protein sequence ID" value="CAF5214594.1"/>
    <property type="molecule type" value="Genomic_DNA"/>
</dbReference>
<gene>
    <name evidence="1" type="ORF">SMN809_LOCUS79340</name>
</gene>
<accession>A0A8S3J843</accession>
<reference evidence="1" key="1">
    <citation type="submission" date="2021-02" db="EMBL/GenBank/DDBJ databases">
        <authorList>
            <person name="Nowell W R."/>
        </authorList>
    </citation>
    <scope>NUCLEOTIDE SEQUENCE</scope>
</reference>
<protein>
    <submittedName>
        <fullName evidence="1">Uncharacterized protein</fullName>
    </submittedName>
</protein>
<proteinExistence type="predicted"/>